<reference evidence="2 3" key="1">
    <citation type="journal article" date="2015" name="Nature">
        <title>rRNA introns, odd ribosomes, and small enigmatic genomes across a large radiation of phyla.</title>
        <authorList>
            <person name="Brown C.T."/>
            <person name="Hug L.A."/>
            <person name="Thomas B.C."/>
            <person name="Sharon I."/>
            <person name="Castelle C.J."/>
            <person name="Singh A."/>
            <person name="Wilkins M.J."/>
            <person name="Williams K.H."/>
            <person name="Banfield J.F."/>
        </authorList>
    </citation>
    <scope>NUCLEOTIDE SEQUENCE [LARGE SCALE GENOMIC DNA]</scope>
</reference>
<name>A0A0G1XBL7_9BACT</name>
<gene>
    <name evidence="2" type="ORF">UY72_C0064G0011</name>
</gene>
<sequence length="204" mass="22239">MDKISGYVNDFGHSLSLIGSGITKNNKQFMLVLDRMTDLSMAFWRQEPSNMGFWMEHQARISLSNPYYWWTLVILTVISFLAGPMVSVTVLVTGVVLAGVMPAAAPFVVLAIVFGIMAKRRWFGRVVVGVIAVAVLAKLIGGTSILIALLLIGIVLMWWNPRFKSMALIAIAIGVGISALGTSAQLPLLIVGAWASLCWLFLKK</sequence>
<accession>A0A0G1XBL7</accession>
<dbReference type="PATRIC" id="fig|1618989.3.peg.828"/>
<evidence type="ECO:0000256" key="1">
    <source>
        <dbReference type="SAM" id="Phobius"/>
    </source>
</evidence>
<organism evidence="2 3">
    <name type="scientific">Candidatus Uhrbacteria bacterium GW2011_GWD2_52_7</name>
    <dbReference type="NCBI Taxonomy" id="1618989"/>
    <lineage>
        <taxon>Bacteria</taxon>
        <taxon>Candidatus Uhriibacteriota</taxon>
    </lineage>
</organism>
<feature type="transmembrane region" description="Helical" evidence="1">
    <location>
        <begin position="67"/>
        <end position="86"/>
    </location>
</feature>
<evidence type="ECO:0000313" key="2">
    <source>
        <dbReference type="EMBL" id="KKW28683.1"/>
    </source>
</evidence>
<dbReference type="AlphaFoldDB" id="A0A0G1XBL7"/>
<feature type="transmembrane region" description="Helical" evidence="1">
    <location>
        <begin position="92"/>
        <end position="114"/>
    </location>
</feature>
<dbReference type="Proteomes" id="UP000034846">
    <property type="component" value="Unassembled WGS sequence"/>
</dbReference>
<proteinExistence type="predicted"/>
<comment type="caution">
    <text evidence="2">The sequence shown here is derived from an EMBL/GenBank/DDBJ whole genome shotgun (WGS) entry which is preliminary data.</text>
</comment>
<feature type="transmembrane region" description="Helical" evidence="1">
    <location>
        <begin position="126"/>
        <end position="159"/>
    </location>
</feature>
<keyword evidence="1" id="KW-1133">Transmembrane helix</keyword>
<evidence type="ECO:0000313" key="3">
    <source>
        <dbReference type="Proteomes" id="UP000034846"/>
    </source>
</evidence>
<keyword evidence="1" id="KW-0472">Membrane</keyword>
<protein>
    <submittedName>
        <fullName evidence="2">Uncharacterized protein</fullName>
    </submittedName>
</protein>
<dbReference type="EMBL" id="LCRD01000064">
    <property type="protein sequence ID" value="KKW28683.1"/>
    <property type="molecule type" value="Genomic_DNA"/>
</dbReference>
<feature type="transmembrane region" description="Helical" evidence="1">
    <location>
        <begin position="171"/>
        <end position="202"/>
    </location>
</feature>
<keyword evidence="1" id="KW-0812">Transmembrane</keyword>